<feature type="domain" description="Trypanosome variant surface glycoprotein B-type N-terminal" evidence="11">
    <location>
        <begin position="15"/>
        <end position="367"/>
    </location>
</feature>
<evidence type="ECO:0000256" key="3">
    <source>
        <dbReference type="ARBA" id="ARBA00022475"/>
    </source>
</evidence>
<dbReference type="Gene3D" id="4.10.110.20">
    <property type="entry name" value="Variant surface glycoprotein MITAT 1.2, VSG 221, C-terminal domain"/>
    <property type="match status" value="1"/>
</dbReference>
<reference evidence="12" key="1">
    <citation type="journal article" date="2013" name="PLoS Pathog.">
        <title>Mosaic VSGs and the Scale of Trypanosoma brucei Antigenic Variation.</title>
        <authorList>
            <person name="Hall J.P."/>
            <person name="Wang H."/>
            <person name="Barry J.D."/>
        </authorList>
    </citation>
    <scope>NUCLEOTIDE SEQUENCE</scope>
    <source>
        <strain evidence="12">TREU927/4 GUTat 10.1</strain>
    </source>
</reference>
<evidence type="ECO:0000256" key="10">
    <source>
        <dbReference type="SAM" id="SignalP"/>
    </source>
</evidence>
<organism evidence="12">
    <name type="scientific">Trypanosoma brucei</name>
    <dbReference type="NCBI Taxonomy" id="5691"/>
    <lineage>
        <taxon>Eukaryota</taxon>
        <taxon>Discoba</taxon>
        <taxon>Euglenozoa</taxon>
        <taxon>Kinetoplastea</taxon>
        <taxon>Metakinetoplastina</taxon>
        <taxon>Trypanosomatida</taxon>
        <taxon>Trypanosomatidae</taxon>
        <taxon>Trypanosoma</taxon>
    </lineage>
</organism>
<dbReference type="VEuPathDB" id="TriTrypDB:Tb427_000449800"/>
<evidence type="ECO:0000256" key="9">
    <source>
        <dbReference type="SAM" id="MobiDB-lite"/>
    </source>
</evidence>
<proteinExistence type="evidence at transcript level"/>
<evidence type="ECO:0000256" key="8">
    <source>
        <dbReference type="ARBA" id="ARBA00023288"/>
    </source>
</evidence>
<dbReference type="GO" id="GO:0005886">
    <property type="term" value="C:plasma membrane"/>
    <property type="evidence" value="ECO:0007669"/>
    <property type="project" value="UniProtKB-SubCell"/>
</dbReference>
<comment type="subcellular location">
    <subcellularLocation>
        <location evidence="2">Cell membrane</location>
        <topology evidence="2">Lipid-anchor</topology>
        <topology evidence="2">GPI-anchor</topology>
    </subcellularLocation>
</comment>
<dbReference type="Pfam" id="PF13206">
    <property type="entry name" value="VSG_B"/>
    <property type="match status" value="1"/>
</dbReference>
<keyword evidence="3" id="KW-1003">Cell membrane</keyword>
<dbReference type="AlphaFoldDB" id="S5FV20"/>
<evidence type="ECO:0000256" key="1">
    <source>
        <dbReference type="ARBA" id="ARBA00002523"/>
    </source>
</evidence>
<reference evidence="12" key="2">
    <citation type="submission" date="2013-01" db="EMBL/GenBank/DDBJ databases">
        <authorList>
            <person name="Hall J.P.J."/>
            <person name="Barry J.D."/>
        </authorList>
    </citation>
    <scope>NUCLEOTIDE SEQUENCE</scope>
    <source>
        <strain evidence="12">TREU927/4 GUTat 10.1</strain>
    </source>
</reference>
<feature type="region of interest" description="Disordered" evidence="9">
    <location>
        <begin position="446"/>
        <end position="474"/>
    </location>
</feature>
<evidence type="ECO:0000313" key="12">
    <source>
        <dbReference type="EMBL" id="AGQ49964.1"/>
    </source>
</evidence>
<evidence type="ECO:0000256" key="4">
    <source>
        <dbReference type="ARBA" id="ARBA00022622"/>
    </source>
</evidence>
<dbReference type="GO" id="GO:0098552">
    <property type="term" value="C:side of membrane"/>
    <property type="evidence" value="ECO:0007669"/>
    <property type="project" value="UniProtKB-KW"/>
</dbReference>
<accession>S5FV20</accession>
<sequence>MSMKQGGAALVALILLTIDRVKAAADESEAAHRAMCALTEAASATFTAPSGTGDNDGLNDKIQAANMSVADAQWQALFDDGAGSKPYDQTTSDNRTLADKLGGKEKWDGWRKAFADIKALNIGTKTEGEYPKINSEVERTIARQQLRSIAAQANKLEMTMKPLKAFLSDGKINKINENLRKALYGGDGELSTPTLGASFGADGSSWNNLCKGKENRKSIAGDFFCICTGAGAGTKQCSGAYGHTAHDSQPSINTGWTALQQSCGKREQSKATASSIYAAVAQWRTALKQKASGSDNSVWLGTSSGTGQQCAGTDTNTCVDYSDFFKKTGGQDLSTLPWLQALTGAATQITQAEETAAAVKSLQAQMQALQGASVEIYSAAASGVLAKEMTIAIPTAPPTQREPQAQTQKKQAELAETECNAAKDEDECKTKTGCIYDKANKKCTLSEEGKKEAAKEANQETGGKDDKTNTNTTGSNSVVIHKATLWLAVLLF</sequence>
<evidence type="ECO:0000256" key="5">
    <source>
        <dbReference type="ARBA" id="ARBA00022729"/>
    </source>
</evidence>
<keyword evidence="6" id="KW-0472">Membrane</keyword>
<protein>
    <submittedName>
        <fullName evidence="12">Variant surface glycoprotein</fullName>
    </submittedName>
</protein>
<feature type="compositionally biased region" description="Basic and acidic residues" evidence="9">
    <location>
        <begin position="446"/>
        <end position="468"/>
    </location>
</feature>
<dbReference type="InterPro" id="IPR027446">
    <property type="entry name" value="VSG_C_dom_sf"/>
</dbReference>
<keyword evidence="4" id="KW-0336">GPI-anchor</keyword>
<evidence type="ECO:0000256" key="6">
    <source>
        <dbReference type="ARBA" id="ARBA00023136"/>
    </source>
</evidence>
<evidence type="ECO:0000256" key="7">
    <source>
        <dbReference type="ARBA" id="ARBA00023180"/>
    </source>
</evidence>
<evidence type="ECO:0000259" key="11">
    <source>
        <dbReference type="Pfam" id="PF13206"/>
    </source>
</evidence>
<comment type="function">
    <text evidence="1">VSG forms a coat on the surface of the parasite. The trypanosome evades the immune response of the host by expressing a series of antigenically distinct VSGs from an estimated 1000 VSG genes.</text>
</comment>
<feature type="chain" id="PRO_5004536205" evidence="10">
    <location>
        <begin position="24"/>
        <end position="492"/>
    </location>
</feature>
<evidence type="ECO:0000256" key="2">
    <source>
        <dbReference type="ARBA" id="ARBA00004609"/>
    </source>
</evidence>
<dbReference type="InterPro" id="IPR025932">
    <property type="entry name" value="Trypano_VSG_B_N_dom"/>
</dbReference>
<keyword evidence="8" id="KW-0449">Lipoprotein</keyword>
<dbReference type="SUPFAM" id="SSF118251">
    <property type="entry name" value="Variant surface glycoprotein MITAT 1.2, VSG 221, C-terminal domain"/>
    <property type="match status" value="1"/>
</dbReference>
<gene>
    <name evidence="12" type="primary">VSG</name>
</gene>
<name>S5FV20_9TRYP</name>
<dbReference type="VEuPathDB" id="TriTrypDB:Tb927.11.19180"/>
<keyword evidence="5 10" id="KW-0732">Signal</keyword>
<dbReference type="EMBL" id="KC434620">
    <property type="protein sequence ID" value="AGQ49964.1"/>
    <property type="molecule type" value="mRNA"/>
</dbReference>
<feature type="signal peptide" evidence="10">
    <location>
        <begin position="1"/>
        <end position="23"/>
    </location>
</feature>
<keyword evidence="7" id="KW-0325">Glycoprotein</keyword>